<evidence type="ECO:0000313" key="2">
    <source>
        <dbReference type="Proteomes" id="UP000027821"/>
    </source>
</evidence>
<reference evidence="1 2" key="1">
    <citation type="submission" date="2014-04" db="EMBL/GenBank/DDBJ databases">
        <title>Characterization and application of a salt tolerant electro-active bacterium.</title>
        <authorList>
            <person name="Yang L."/>
            <person name="Wei S."/>
            <person name="Tay Q.X.M."/>
        </authorList>
    </citation>
    <scope>NUCLEOTIDE SEQUENCE [LARGE SCALE GENOMIC DNA]</scope>
    <source>
        <strain evidence="1 2">LY1</strain>
    </source>
</reference>
<dbReference type="RefSeq" id="WP_035076086.1">
    <property type="nucleotide sequence ID" value="NZ_JMIH01000023.1"/>
</dbReference>
<name>A0A074KVH9_9BACT</name>
<proteinExistence type="predicted"/>
<comment type="caution">
    <text evidence="1">The sequence shown here is derived from an EMBL/GenBank/DDBJ whole genome shotgun (WGS) entry which is preliminary data.</text>
</comment>
<dbReference type="STRING" id="1048983.EL17_15115"/>
<organism evidence="1 2">
    <name type="scientific">Anditalea andensis</name>
    <dbReference type="NCBI Taxonomy" id="1048983"/>
    <lineage>
        <taxon>Bacteria</taxon>
        <taxon>Pseudomonadati</taxon>
        <taxon>Bacteroidota</taxon>
        <taxon>Cytophagia</taxon>
        <taxon>Cytophagales</taxon>
        <taxon>Cytophagaceae</taxon>
        <taxon>Anditalea</taxon>
    </lineage>
</organism>
<protein>
    <submittedName>
        <fullName evidence="1">Uncharacterized protein</fullName>
    </submittedName>
</protein>
<keyword evidence="2" id="KW-1185">Reference proteome</keyword>
<sequence>MQYFYFNECIPLKVTKEVILDKFCDSLREYNKLLEPNIGVDRSIITEKLPSDIPLGPFPEINSLIDGILDHSLRNFAYSLFIKHPIQQYFALDDEMTSELLKADFAINISDIEHDATNLAITHSNGAFLFTVATHNDLKKNLLVCNSKTNASTIEVNNLFGEQKNTEYIEKEILSREAQEKGLWQHLLQVLVNPIYNSSFKRDFESLRSEEQKSIISSFQDAKARNLASPFYPDTKLIKDVTPQHGNTTVMELRVYTPVDLRVYFNENHPSIYLVKIEKKSSPNQSTTIKNAGRALKRLILTSS</sequence>
<dbReference type="Proteomes" id="UP000027821">
    <property type="component" value="Unassembled WGS sequence"/>
</dbReference>
<dbReference type="OrthoDB" id="1492976at2"/>
<dbReference type="EMBL" id="JMIH01000023">
    <property type="protein sequence ID" value="KEO72949.1"/>
    <property type="molecule type" value="Genomic_DNA"/>
</dbReference>
<accession>A0A074KVH9</accession>
<dbReference type="eggNOG" id="ENOG502ZF9N">
    <property type="taxonomic scope" value="Bacteria"/>
</dbReference>
<dbReference type="AlphaFoldDB" id="A0A074KVH9"/>
<gene>
    <name evidence="1" type="ORF">EL17_15115</name>
</gene>
<evidence type="ECO:0000313" key="1">
    <source>
        <dbReference type="EMBL" id="KEO72949.1"/>
    </source>
</evidence>